<proteinExistence type="inferred from homology"/>
<dbReference type="GO" id="GO:0005576">
    <property type="term" value="C:extracellular region"/>
    <property type="evidence" value="ECO:0007669"/>
    <property type="project" value="UniProtKB-SubCell"/>
</dbReference>
<dbReference type="InterPro" id="IPR001461">
    <property type="entry name" value="Aspartic_peptidase_A1"/>
</dbReference>
<keyword evidence="4" id="KW-0732">Signal</keyword>
<dbReference type="AlphaFoldDB" id="A0A4Y7K4Y7"/>
<dbReference type="PANTHER" id="PTHR47965">
    <property type="entry name" value="ASPARTYL PROTEASE-RELATED"/>
    <property type="match status" value="1"/>
</dbReference>
<comment type="similarity">
    <text evidence="2">Belongs to the peptidase A1 family.</text>
</comment>
<dbReference type="OrthoDB" id="1871316at2759"/>
<evidence type="ECO:0000256" key="1">
    <source>
        <dbReference type="ARBA" id="ARBA00004239"/>
    </source>
</evidence>
<feature type="transmembrane region" description="Helical" evidence="5">
    <location>
        <begin position="40"/>
        <end position="63"/>
    </location>
</feature>
<name>A0A4Y7K4Y7_PAPSO</name>
<dbReference type="PROSITE" id="PS51767">
    <property type="entry name" value="PEPTIDASE_A1"/>
    <property type="match status" value="1"/>
</dbReference>
<dbReference type="InterPro" id="IPR021109">
    <property type="entry name" value="Peptidase_aspartic_dom_sf"/>
</dbReference>
<dbReference type="SUPFAM" id="SSF50630">
    <property type="entry name" value="Acid proteases"/>
    <property type="match status" value="1"/>
</dbReference>
<sequence>MKSRSKIQLVLMNPIPRLIISHSQAKLIIHFDLIDISSNLMASFSSFLFITSTLVIVLISVPFSNAQPTSSSRPQGVVLPITKDASTLQYLTYMKQRTPLASESLVIDLAGEFQWVDCENGYVSSSNRTLRCLEKECGWISSVSCGRPPTPPELQPCLGYVYLSNKGVFASDVVAIQSSVNGSIAGPHVAIKKFLFGCGSTYFLQGLAKGVKGVAGFGAFQVSIPSQFSRALRIPRVFSMCLPSSTAFSSKGVIFVGGGSYKMQPGIDLSSSLTYIPFHSSLIGPSYTSGYYIQVKSINIGGKEVPMVSDNITFDNLGFMKLTSISTLNPYTVLPSSVYKPFISIFIEKSRAMGIARVASVAPFGACFDSSNIISTRLGGLVPEINFVLHTKKAVWKFYGSNSMVKVSNNVSCLGFVDGGEYANLVIGGHQLEDNLLEFNLAKKILGFTSALAQQTSCSNFKLGRNFLAARL</sequence>
<evidence type="ECO:0000256" key="2">
    <source>
        <dbReference type="ARBA" id="ARBA00007447"/>
    </source>
</evidence>
<dbReference type="Pfam" id="PF14541">
    <property type="entry name" value="TAXi_C"/>
    <property type="match status" value="1"/>
</dbReference>
<dbReference type="InterPro" id="IPR032799">
    <property type="entry name" value="TAXi_C"/>
</dbReference>
<keyword evidence="8" id="KW-1185">Reference proteome</keyword>
<dbReference type="Proteomes" id="UP000316621">
    <property type="component" value="Chromosome 7"/>
</dbReference>
<dbReference type="GO" id="GO:0006508">
    <property type="term" value="P:proteolysis"/>
    <property type="evidence" value="ECO:0007669"/>
    <property type="project" value="InterPro"/>
</dbReference>
<dbReference type="InterPro" id="IPR033121">
    <property type="entry name" value="PEPTIDASE_A1"/>
</dbReference>
<dbReference type="FunFam" id="2.40.70.10:FF:000041">
    <property type="entry name" value="Basic 7S globulin"/>
    <property type="match status" value="1"/>
</dbReference>
<keyword evidence="5" id="KW-1133">Transmembrane helix</keyword>
<evidence type="ECO:0000256" key="3">
    <source>
        <dbReference type="ARBA" id="ARBA00022525"/>
    </source>
</evidence>
<dbReference type="Pfam" id="PF14543">
    <property type="entry name" value="TAXi_N"/>
    <property type="match status" value="1"/>
</dbReference>
<evidence type="ECO:0000313" key="8">
    <source>
        <dbReference type="Proteomes" id="UP000316621"/>
    </source>
</evidence>
<dbReference type="InterPro" id="IPR032861">
    <property type="entry name" value="TAXi_N"/>
</dbReference>
<organism evidence="7 8">
    <name type="scientific">Papaver somniferum</name>
    <name type="common">Opium poppy</name>
    <dbReference type="NCBI Taxonomy" id="3469"/>
    <lineage>
        <taxon>Eukaryota</taxon>
        <taxon>Viridiplantae</taxon>
        <taxon>Streptophyta</taxon>
        <taxon>Embryophyta</taxon>
        <taxon>Tracheophyta</taxon>
        <taxon>Spermatophyta</taxon>
        <taxon>Magnoliopsida</taxon>
        <taxon>Ranunculales</taxon>
        <taxon>Papaveraceae</taxon>
        <taxon>Papaveroideae</taxon>
        <taxon>Papaver</taxon>
    </lineage>
</organism>
<evidence type="ECO:0000313" key="7">
    <source>
        <dbReference type="EMBL" id="RZC68423.1"/>
    </source>
</evidence>
<dbReference type="Gramene" id="RZC68423">
    <property type="protein sequence ID" value="RZC68423"/>
    <property type="gene ID" value="C5167_031664"/>
</dbReference>
<dbReference type="EMBL" id="CM010721">
    <property type="protein sequence ID" value="RZC68423.1"/>
    <property type="molecule type" value="Genomic_DNA"/>
</dbReference>
<evidence type="ECO:0000256" key="5">
    <source>
        <dbReference type="SAM" id="Phobius"/>
    </source>
</evidence>
<keyword evidence="3" id="KW-0964">Secreted</keyword>
<dbReference type="PANTHER" id="PTHR47965:SF103">
    <property type="entry name" value="EUKARYOTIC ASPARTYL PROTEASE FAMILY PROTEIN"/>
    <property type="match status" value="1"/>
</dbReference>
<keyword evidence="5" id="KW-0812">Transmembrane</keyword>
<accession>A0A4Y7K4Y7</accession>
<protein>
    <recommendedName>
        <fullName evidence="6">Peptidase A1 domain-containing protein</fullName>
    </recommendedName>
</protein>
<feature type="domain" description="Peptidase A1" evidence="6">
    <location>
        <begin position="90"/>
        <end position="449"/>
    </location>
</feature>
<dbReference type="Gene3D" id="2.40.70.10">
    <property type="entry name" value="Acid Proteases"/>
    <property type="match status" value="2"/>
</dbReference>
<evidence type="ECO:0000259" key="6">
    <source>
        <dbReference type="PROSITE" id="PS51767"/>
    </source>
</evidence>
<dbReference type="GO" id="GO:0004190">
    <property type="term" value="F:aspartic-type endopeptidase activity"/>
    <property type="evidence" value="ECO:0007669"/>
    <property type="project" value="InterPro"/>
</dbReference>
<gene>
    <name evidence="7" type="ORF">C5167_031664</name>
</gene>
<reference evidence="7 8" key="1">
    <citation type="journal article" date="2018" name="Science">
        <title>The opium poppy genome and morphinan production.</title>
        <authorList>
            <person name="Guo L."/>
            <person name="Winzer T."/>
            <person name="Yang X."/>
            <person name="Li Y."/>
            <person name="Ning Z."/>
            <person name="He Z."/>
            <person name="Teodor R."/>
            <person name="Lu Y."/>
            <person name="Bowser T.A."/>
            <person name="Graham I.A."/>
            <person name="Ye K."/>
        </authorList>
    </citation>
    <scope>NUCLEOTIDE SEQUENCE [LARGE SCALE GENOMIC DNA]</scope>
    <source>
        <strain evidence="8">cv. HN1</strain>
        <tissue evidence="7">Leaves</tissue>
    </source>
</reference>
<comment type="subcellular location">
    <subcellularLocation>
        <location evidence="1">Secreted</location>
        <location evidence="1">Extracellular space</location>
    </subcellularLocation>
</comment>
<keyword evidence="5" id="KW-0472">Membrane</keyword>
<evidence type="ECO:0000256" key="4">
    <source>
        <dbReference type="ARBA" id="ARBA00022729"/>
    </source>
</evidence>